<organism evidence="6 7">
    <name type="scientific">[Eubacterium] hominis</name>
    <dbReference type="NCBI Taxonomy" id="2764325"/>
    <lineage>
        <taxon>Bacteria</taxon>
        <taxon>Bacillati</taxon>
        <taxon>Bacillota</taxon>
        <taxon>Erysipelotrichia</taxon>
        <taxon>Erysipelotrichales</taxon>
        <taxon>Erysipelotrichaceae</taxon>
        <taxon>Amedibacillus</taxon>
    </lineage>
</organism>
<dbReference type="InterPro" id="IPR000847">
    <property type="entry name" value="LysR_HTH_N"/>
</dbReference>
<dbReference type="SUPFAM" id="SSF46785">
    <property type="entry name" value="Winged helix' DNA-binding domain"/>
    <property type="match status" value="1"/>
</dbReference>
<dbReference type="Pfam" id="PF03466">
    <property type="entry name" value="LysR_substrate"/>
    <property type="match status" value="1"/>
</dbReference>
<dbReference type="AlphaFoldDB" id="A0A7G9GSS9"/>
<accession>A0A7G9GSS9</accession>
<evidence type="ECO:0000256" key="2">
    <source>
        <dbReference type="ARBA" id="ARBA00023015"/>
    </source>
</evidence>
<proteinExistence type="inferred from homology"/>
<dbReference type="Pfam" id="PF00126">
    <property type="entry name" value="HTH_1"/>
    <property type="match status" value="1"/>
</dbReference>
<evidence type="ECO:0000256" key="1">
    <source>
        <dbReference type="ARBA" id="ARBA00009437"/>
    </source>
</evidence>
<keyword evidence="3" id="KW-0238">DNA-binding</keyword>
<sequence length="295" mass="34243">MIDTRIVSFLTLIECKSYTKAAQQLHLTQPAISHQIRQLEEEFQVKIFHKSKKSLILTPEGEILEKYAHRMMSVYNSTHQALEDAKNHLRRFVIATTPTAGEYYIPQLLAAYCSEHSDVRINLITDSINNIYNKLKLYEADFAIIDGRLTSDRYHSILLDTDYLCLIISPKHPLAKRSSVKMSELRDEKFILRSKEAGTREIFESYLESQRDSIRNYRILIETDSLATIKELVMSNMGVSIMSHNACKEDEQKGRLKTIPIMNSTMIREINLVYPKDFQHVDVLLELKKTYSKLH</sequence>
<dbReference type="InterPro" id="IPR036390">
    <property type="entry name" value="WH_DNA-bd_sf"/>
</dbReference>
<dbReference type="Proteomes" id="UP000515856">
    <property type="component" value="Chromosome"/>
</dbReference>
<keyword evidence="2" id="KW-0805">Transcription regulation</keyword>
<evidence type="ECO:0000256" key="4">
    <source>
        <dbReference type="ARBA" id="ARBA00023163"/>
    </source>
</evidence>
<dbReference type="Gene3D" id="3.40.190.290">
    <property type="match status" value="1"/>
</dbReference>
<name>A0A7G9GSS9_9FIRM</name>
<evidence type="ECO:0000259" key="5">
    <source>
        <dbReference type="PROSITE" id="PS50931"/>
    </source>
</evidence>
<dbReference type="InterPro" id="IPR005119">
    <property type="entry name" value="LysR_subst-bd"/>
</dbReference>
<keyword evidence="4" id="KW-0804">Transcription</keyword>
<dbReference type="KEGG" id="ehn:H9Q80_07950"/>
<dbReference type="PANTHER" id="PTHR30126:SF39">
    <property type="entry name" value="HTH-TYPE TRANSCRIPTIONAL REGULATOR CYSL"/>
    <property type="match status" value="1"/>
</dbReference>
<comment type="similarity">
    <text evidence="1">Belongs to the LysR transcriptional regulatory family.</text>
</comment>
<feature type="domain" description="HTH lysR-type" evidence="5">
    <location>
        <begin position="1"/>
        <end position="58"/>
    </location>
</feature>
<dbReference type="PROSITE" id="PS50931">
    <property type="entry name" value="HTH_LYSR"/>
    <property type="match status" value="1"/>
</dbReference>
<reference evidence="6 7" key="1">
    <citation type="submission" date="2020-08" db="EMBL/GenBank/DDBJ databases">
        <authorList>
            <person name="Liu C."/>
            <person name="Sun Q."/>
        </authorList>
    </citation>
    <scope>NUCLEOTIDE SEQUENCE [LARGE SCALE GENOMIC DNA]</scope>
    <source>
        <strain evidence="6 7">NSJ-61</strain>
    </source>
</reference>
<dbReference type="GO" id="GO:0003700">
    <property type="term" value="F:DNA-binding transcription factor activity"/>
    <property type="evidence" value="ECO:0007669"/>
    <property type="project" value="InterPro"/>
</dbReference>
<evidence type="ECO:0000256" key="3">
    <source>
        <dbReference type="ARBA" id="ARBA00023125"/>
    </source>
</evidence>
<protein>
    <submittedName>
        <fullName evidence="6">LysR family transcriptional regulator</fullName>
    </submittedName>
</protein>
<evidence type="ECO:0000313" key="6">
    <source>
        <dbReference type="EMBL" id="QNM13861.1"/>
    </source>
</evidence>
<dbReference type="EMBL" id="CP060636">
    <property type="protein sequence ID" value="QNM13861.1"/>
    <property type="molecule type" value="Genomic_DNA"/>
</dbReference>
<dbReference type="GO" id="GO:0000976">
    <property type="term" value="F:transcription cis-regulatory region binding"/>
    <property type="evidence" value="ECO:0007669"/>
    <property type="project" value="TreeGrafter"/>
</dbReference>
<dbReference type="RefSeq" id="WP_117516084.1">
    <property type="nucleotide sequence ID" value="NZ_CP060636.1"/>
</dbReference>
<dbReference type="PRINTS" id="PR00039">
    <property type="entry name" value="HTHLYSR"/>
</dbReference>
<dbReference type="Gene3D" id="1.10.10.10">
    <property type="entry name" value="Winged helix-like DNA-binding domain superfamily/Winged helix DNA-binding domain"/>
    <property type="match status" value="1"/>
</dbReference>
<gene>
    <name evidence="6" type="ORF">H9Q80_07950</name>
</gene>
<dbReference type="FunFam" id="1.10.10.10:FF:000001">
    <property type="entry name" value="LysR family transcriptional regulator"/>
    <property type="match status" value="1"/>
</dbReference>
<dbReference type="PANTHER" id="PTHR30126">
    <property type="entry name" value="HTH-TYPE TRANSCRIPTIONAL REGULATOR"/>
    <property type="match status" value="1"/>
</dbReference>
<dbReference type="InterPro" id="IPR036388">
    <property type="entry name" value="WH-like_DNA-bd_sf"/>
</dbReference>
<keyword evidence="7" id="KW-1185">Reference proteome</keyword>
<dbReference type="SUPFAM" id="SSF53850">
    <property type="entry name" value="Periplasmic binding protein-like II"/>
    <property type="match status" value="1"/>
</dbReference>
<evidence type="ECO:0000313" key="7">
    <source>
        <dbReference type="Proteomes" id="UP000515856"/>
    </source>
</evidence>